<evidence type="ECO:0000256" key="3">
    <source>
        <dbReference type="ARBA" id="ARBA00023002"/>
    </source>
</evidence>
<name>A0A6A5Z4C0_9PLEO</name>
<dbReference type="PRINTS" id="PR00080">
    <property type="entry name" value="SDRFAMILY"/>
</dbReference>
<dbReference type="FunFam" id="3.40.50.720:FF:000084">
    <property type="entry name" value="Short-chain dehydrogenase reductase"/>
    <property type="match status" value="1"/>
</dbReference>
<proteinExistence type="inferred from homology"/>
<dbReference type="GO" id="GO:0016491">
    <property type="term" value="F:oxidoreductase activity"/>
    <property type="evidence" value="ECO:0007669"/>
    <property type="project" value="UniProtKB-KW"/>
</dbReference>
<comment type="similarity">
    <text evidence="1">Belongs to the short-chain dehydrogenases/reductases (SDR) family.</text>
</comment>
<dbReference type="PROSITE" id="PS00061">
    <property type="entry name" value="ADH_SHORT"/>
    <property type="match status" value="1"/>
</dbReference>
<keyword evidence="5" id="KW-1185">Reference proteome</keyword>
<dbReference type="InterPro" id="IPR020904">
    <property type="entry name" value="Sc_DH/Rdtase_CS"/>
</dbReference>
<dbReference type="Gene3D" id="3.40.50.720">
    <property type="entry name" value="NAD(P)-binding Rossmann-like Domain"/>
    <property type="match status" value="1"/>
</dbReference>
<evidence type="ECO:0000256" key="1">
    <source>
        <dbReference type="ARBA" id="ARBA00006484"/>
    </source>
</evidence>
<evidence type="ECO:0000313" key="5">
    <source>
        <dbReference type="Proteomes" id="UP000799770"/>
    </source>
</evidence>
<dbReference type="PANTHER" id="PTHR43639:SF1">
    <property type="entry name" value="SHORT-CHAIN DEHYDROGENASE_REDUCTASE FAMILY PROTEIN"/>
    <property type="match status" value="1"/>
</dbReference>
<dbReference type="EMBL" id="ML977326">
    <property type="protein sequence ID" value="KAF2114270.1"/>
    <property type="molecule type" value="Genomic_DNA"/>
</dbReference>
<dbReference type="NCBIfam" id="NF005559">
    <property type="entry name" value="PRK07231.1"/>
    <property type="match status" value="1"/>
</dbReference>
<keyword evidence="2" id="KW-0521">NADP</keyword>
<protein>
    <submittedName>
        <fullName evidence="4">Oxidoreductase</fullName>
    </submittedName>
</protein>
<dbReference type="Proteomes" id="UP000799770">
    <property type="component" value="Unassembled WGS sequence"/>
</dbReference>
<accession>A0A6A5Z4C0</accession>
<organism evidence="4 5">
    <name type="scientific">Lophiotrema nucula</name>
    <dbReference type="NCBI Taxonomy" id="690887"/>
    <lineage>
        <taxon>Eukaryota</taxon>
        <taxon>Fungi</taxon>
        <taxon>Dikarya</taxon>
        <taxon>Ascomycota</taxon>
        <taxon>Pezizomycotina</taxon>
        <taxon>Dothideomycetes</taxon>
        <taxon>Pleosporomycetidae</taxon>
        <taxon>Pleosporales</taxon>
        <taxon>Lophiotremataceae</taxon>
        <taxon>Lophiotrema</taxon>
    </lineage>
</organism>
<reference evidence="4" key="1">
    <citation type="journal article" date="2020" name="Stud. Mycol.">
        <title>101 Dothideomycetes genomes: a test case for predicting lifestyles and emergence of pathogens.</title>
        <authorList>
            <person name="Haridas S."/>
            <person name="Albert R."/>
            <person name="Binder M."/>
            <person name="Bloem J."/>
            <person name="Labutti K."/>
            <person name="Salamov A."/>
            <person name="Andreopoulos B."/>
            <person name="Baker S."/>
            <person name="Barry K."/>
            <person name="Bills G."/>
            <person name="Bluhm B."/>
            <person name="Cannon C."/>
            <person name="Castanera R."/>
            <person name="Culley D."/>
            <person name="Daum C."/>
            <person name="Ezra D."/>
            <person name="Gonzalez J."/>
            <person name="Henrissat B."/>
            <person name="Kuo A."/>
            <person name="Liang C."/>
            <person name="Lipzen A."/>
            <person name="Lutzoni F."/>
            <person name="Magnuson J."/>
            <person name="Mondo S."/>
            <person name="Nolan M."/>
            <person name="Ohm R."/>
            <person name="Pangilinan J."/>
            <person name="Park H.-J."/>
            <person name="Ramirez L."/>
            <person name="Alfaro M."/>
            <person name="Sun H."/>
            <person name="Tritt A."/>
            <person name="Yoshinaga Y."/>
            <person name="Zwiers L.-H."/>
            <person name="Turgeon B."/>
            <person name="Goodwin S."/>
            <person name="Spatafora J."/>
            <person name="Crous P."/>
            <person name="Grigoriev I."/>
        </authorList>
    </citation>
    <scope>NUCLEOTIDE SEQUENCE</scope>
    <source>
        <strain evidence="4">CBS 627.86</strain>
    </source>
</reference>
<dbReference type="AlphaFoldDB" id="A0A6A5Z4C0"/>
<evidence type="ECO:0000256" key="2">
    <source>
        <dbReference type="ARBA" id="ARBA00022857"/>
    </source>
</evidence>
<dbReference type="OrthoDB" id="294295at2759"/>
<dbReference type="PRINTS" id="PR00081">
    <property type="entry name" value="GDHRDH"/>
</dbReference>
<dbReference type="SUPFAM" id="SSF51735">
    <property type="entry name" value="NAD(P)-binding Rossmann-fold domains"/>
    <property type="match status" value="1"/>
</dbReference>
<dbReference type="Pfam" id="PF13561">
    <property type="entry name" value="adh_short_C2"/>
    <property type="match status" value="1"/>
</dbReference>
<gene>
    <name evidence="4" type="ORF">BDV96DRAFT_647736</name>
</gene>
<sequence length="260" mass="27116">MATALKSAARLAGKVAIITGGGSGYGAGIALRFAREGAKVIVADINEDGGRKTASASPDNMSFFKTNVTQASDWQKLLDTAESRYGPVTTLINNAGTSYRNKPTADVTESDFERCFDVNVKGVFYGSQAFLARAVKSGKEGGCSMVNIASVGATRPRPGLVWYNASKGAVWNVTKGLAAEYGPLGVRVNSVCPLLGGTGLFEAFSGVPDTPENRAKFVSNVPLGRLCEADDVANACLFLASDEAKFVTGINLEVDGGRAV</sequence>
<keyword evidence="3" id="KW-0560">Oxidoreductase</keyword>
<evidence type="ECO:0000313" key="4">
    <source>
        <dbReference type="EMBL" id="KAF2114270.1"/>
    </source>
</evidence>
<dbReference type="PANTHER" id="PTHR43639">
    <property type="entry name" value="OXIDOREDUCTASE, SHORT-CHAIN DEHYDROGENASE/REDUCTASE FAMILY (AFU_ORTHOLOGUE AFUA_5G02870)"/>
    <property type="match status" value="1"/>
</dbReference>
<dbReference type="InterPro" id="IPR036291">
    <property type="entry name" value="NAD(P)-bd_dom_sf"/>
</dbReference>
<dbReference type="InterPro" id="IPR002347">
    <property type="entry name" value="SDR_fam"/>
</dbReference>